<protein>
    <recommendedName>
        <fullName evidence="8">Protein kinase domain-containing protein</fullName>
    </recommendedName>
</protein>
<keyword evidence="7" id="KW-1185">Reference proteome</keyword>
<evidence type="ECO:0000313" key="7">
    <source>
        <dbReference type="Proteomes" id="UP001153620"/>
    </source>
</evidence>
<dbReference type="OrthoDB" id="7964316at2759"/>
<dbReference type="GO" id="GO:0004674">
    <property type="term" value="F:protein serine/threonine kinase activity"/>
    <property type="evidence" value="ECO:0007669"/>
    <property type="project" value="InterPro"/>
</dbReference>
<dbReference type="InterPro" id="IPR011009">
    <property type="entry name" value="Kinase-like_dom_sf"/>
</dbReference>
<dbReference type="SMART" id="SM00343">
    <property type="entry name" value="ZnF_C2HC"/>
    <property type="match status" value="2"/>
</dbReference>
<dbReference type="GO" id="GO:0006397">
    <property type="term" value="P:mRNA processing"/>
    <property type="evidence" value="ECO:0007669"/>
    <property type="project" value="InterPro"/>
</dbReference>
<reference evidence="6" key="2">
    <citation type="submission" date="2022-10" db="EMBL/GenBank/DDBJ databases">
        <authorList>
            <consortium name="ENA_rothamsted_submissions"/>
            <consortium name="culmorum"/>
            <person name="King R."/>
        </authorList>
    </citation>
    <scope>NUCLEOTIDE SEQUENCE</scope>
</reference>
<dbReference type="Gene3D" id="1.20.1440.180">
    <property type="entry name" value="KEN domain"/>
    <property type="match status" value="1"/>
</dbReference>
<dbReference type="GO" id="GO:0008270">
    <property type="term" value="F:zinc ion binding"/>
    <property type="evidence" value="ECO:0007669"/>
    <property type="project" value="InterPro"/>
</dbReference>
<keyword evidence="2" id="KW-0547">Nucleotide-binding</keyword>
<evidence type="ECO:0000256" key="2">
    <source>
        <dbReference type="ARBA" id="ARBA00022741"/>
    </source>
</evidence>
<dbReference type="SMART" id="SM00220">
    <property type="entry name" value="S_TKc"/>
    <property type="match status" value="1"/>
</dbReference>
<keyword evidence="3" id="KW-0067">ATP-binding</keyword>
<dbReference type="GO" id="GO:0005524">
    <property type="term" value="F:ATP binding"/>
    <property type="evidence" value="ECO:0007669"/>
    <property type="project" value="UniProtKB-KW"/>
</dbReference>
<dbReference type="GO" id="GO:0070059">
    <property type="term" value="P:intrinsic apoptotic signaling pathway in response to endoplasmic reticulum stress"/>
    <property type="evidence" value="ECO:0007669"/>
    <property type="project" value="TreeGrafter"/>
</dbReference>
<evidence type="ECO:0008006" key="8">
    <source>
        <dbReference type="Google" id="ProtNLM"/>
    </source>
</evidence>
<reference evidence="6" key="1">
    <citation type="submission" date="2022-01" db="EMBL/GenBank/DDBJ databases">
        <authorList>
            <person name="King R."/>
        </authorList>
    </citation>
    <scope>NUCLEOTIDE SEQUENCE</scope>
</reference>
<proteinExistence type="predicted"/>
<evidence type="ECO:0000256" key="3">
    <source>
        <dbReference type="ARBA" id="ARBA00022840"/>
    </source>
</evidence>
<dbReference type="Proteomes" id="UP001153620">
    <property type="component" value="Chromosome 4"/>
</dbReference>
<dbReference type="GO" id="GO:1990604">
    <property type="term" value="C:IRE1-TRAF2-ASK1 complex"/>
    <property type="evidence" value="ECO:0007669"/>
    <property type="project" value="TreeGrafter"/>
</dbReference>
<dbReference type="PROSITE" id="PS51392">
    <property type="entry name" value="KEN"/>
    <property type="match status" value="1"/>
</dbReference>
<dbReference type="AlphaFoldDB" id="A0A9N9WY79"/>
<evidence type="ECO:0000313" key="6">
    <source>
        <dbReference type="EMBL" id="CAG9810844.1"/>
    </source>
</evidence>
<accession>A0A9N9WY79</accession>
<evidence type="ECO:0000259" key="4">
    <source>
        <dbReference type="PROSITE" id="PS50011"/>
    </source>
</evidence>
<evidence type="ECO:0000259" key="5">
    <source>
        <dbReference type="PROSITE" id="PS51392"/>
    </source>
</evidence>
<dbReference type="Pfam" id="PF06479">
    <property type="entry name" value="Ribonuc_2-5A"/>
    <property type="match status" value="1"/>
</dbReference>
<feature type="domain" description="Protein kinase" evidence="4">
    <location>
        <begin position="1"/>
        <end position="277"/>
    </location>
</feature>
<feature type="domain" description="KEN" evidence="5">
    <location>
        <begin position="279"/>
        <end position="428"/>
    </location>
</feature>
<sequence length="637" mass="74613">MLEPKYVGPTVVKRKNSNVNVLAPEGTQIGCINFNKELPTIEITESEYEKHKKILLREFEVGKTLPKFRYVLYVESIITINNGTKRLIVYEDFEQKLDVLIKDKKNNITNTANKIKYILQTASQGVFCLHNENRVLRNICPRTIAVCKEDNHHVGKISDLAMCKSLLGITEYSKEFTANDLCMAPEIYLKKDTKDERAVDIFSLGVVYFFALSTEYPFKSINKNKNYDPPNFKTFDYNALDFYSWDRSLAEQLISSMLQHEPSIRPTINQVLNHPFFWDESKIEHFFATASQYIQGNEEMLINEFNLKCQQSNQDWREKIDDEILHAVEESCRKYDKKSKNLNSTANTNTLKNFYKNTASDFLRFLRNFPKHIDEDTNLSARTFLRKEKSSVIRYFLNLNFNFFVQCYSFFNDFKHSKYDTLRKFYCDCYLANKFENHTCDSNAFNPYIWGKKKIIIKILNVELKSDEEKKSDAIIEQIKRKNEKIFGDFSIFQKFEHVVTVPRKNKGKIVQNKYNIICSTDPNTFKKIMEAKKIKFGFQQCNVVDGTYVPRCFRCYGFFHKAGDCDICDENENICIKCGGRNHKKEKCTAEVSCNNCTEYNKKNKNANLDVKHSIIDFKCPCYQKAFKSLMRSIDL</sequence>
<dbReference type="PANTHER" id="PTHR13954">
    <property type="entry name" value="IRE1-RELATED"/>
    <property type="match status" value="1"/>
</dbReference>
<dbReference type="InterPro" id="IPR038357">
    <property type="entry name" value="KEN_sf"/>
</dbReference>
<dbReference type="GO" id="GO:0036498">
    <property type="term" value="P:IRE1-mediated unfolded protein response"/>
    <property type="evidence" value="ECO:0007669"/>
    <property type="project" value="TreeGrafter"/>
</dbReference>
<dbReference type="GO" id="GO:0051082">
    <property type="term" value="F:unfolded protein binding"/>
    <property type="evidence" value="ECO:0007669"/>
    <property type="project" value="TreeGrafter"/>
</dbReference>
<dbReference type="Pfam" id="PF00069">
    <property type="entry name" value="Pkinase"/>
    <property type="match status" value="1"/>
</dbReference>
<evidence type="ECO:0000256" key="1">
    <source>
        <dbReference type="ARBA" id="ARBA00022729"/>
    </source>
</evidence>
<dbReference type="InterPro" id="IPR000719">
    <property type="entry name" value="Prot_kinase_dom"/>
</dbReference>
<dbReference type="GO" id="GO:0004521">
    <property type="term" value="F:RNA endonuclease activity"/>
    <property type="evidence" value="ECO:0007669"/>
    <property type="project" value="InterPro"/>
</dbReference>
<dbReference type="GO" id="GO:0003676">
    <property type="term" value="F:nucleic acid binding"/>
    <property type="evidence" value="ECO:0007669"/>
    <property type="project" value="InterPro"/>
</dbReference>
<keyword evidence="1" id="KW-0732">Signal</keyword>
<dbReference type="EMBL" id="OU895880">
    <property type="protein sequence ID" value="CAG9810844.1"/>
    <property type="molecule type" value="Genomic_DNA"/>
</dbReference>
<dbReference type="Gene3D" id="1.10.510.10">
    <property type="entry name" value="Transferase(Phosphotransferase) domain 1"/>
    <property type="match status" value="1"/>
</dbReference>
<dbReference type="InterPro" id="IPR001878">
    <property type="entry name" value="Znf_CCHC"/>
</dbReference>
<gene>
    <name evidence="6" type="ORF">CHIRRI_LOCUS13656</name>
</gene>
<dbReference type="InterPro" id="IPR045133">
    <property type="entry name" value="IRE1/2-like"/>
</dbReference>
<dbReference type="InterPro" id="IPR010513">
    <property type="entry name" value="KEN_dom"/>
</dbReference>
<dbReference type="SUPFAM" id="SSF56112">
    <property type="entry name" value="Protein kinase-like (PK-like)"/>
    <property type="match status" value="1"/>
</dbReference>
<organism evidence="6 7">
    <name type="scientific">Chironomus riparius</name>
    <dbReference type="NCBI Taxonomy" id="315576"/>
    <lineage>
        <taxon>Eukaryota</taxon>
        <taxon>Metazoa</taxon>
        <taxon>Ecdysozoa</taxon>
        <taxon>Arthropoda</taxon>
        <taxon>Hexapoda</taxon>
        <taxon>Insecta</taxon>
        <taxon>Pterygota</taxon>
        <taxon>Neoptera</taxon>
        <taxon>Endopterygota</taxon>
        <taxon>Diptera</taxon>
        <taxon>Nematocera</taxon>
        <taxon>Chironomoidea</taxon>
        <taxon>Chironomidae</taxon>
        <taxon>Chironominae</taxon>
        <taxon>Chironomus</taxon>
    </lineage>
</organism>
<name>A0A9N9WY79_9DIPT</name>
<dbReference type="PANTHER" id="PTHR13954:SF6">
    <property type="entry name" value="NON-SPECIFIC SERINE_THREONINE PROTEIN KINASE"/>
    <property type="match status" value="1"/>
</dbReference>
<dbReference type="PROSITE" id="PS50011">
    <property type="entry name" value="PROTEIN_KINASE_DOM"/>
    <property type="match status" value="1"/>
</dbReference>